<dbReference type="OrthoDB" id="9801123at2"/>
<accession>A0A4Y8Q978</accession>
<evidence type="ECO:0000259" key="4">
    <source>
        <dbReference type="PROSITE" id="PS01124"/>
    </source>
</evidence>
<keyword evidence="6" id="KW-1185">Reference proteome</keyword>
<dbReference type="InterPro" id="IPR050959">
    <property type="entry name" value="MarA-like"/>
</dbReference>
<dbReference type="InterPro" id="IPR018062">
    <property type="entry name" value="HTH_AraC-typ_CS"/>
</dbReference>
<evidence type="ECO:0000256" key="2">
    <source>
        <dbReference type="ARBA" id="ARBA00023125"/>
    </source>
</evidence>
<keyword evidence="2" id="KW-0238">DNA-binding</keyword>
<comment type="caution">
    <text evidence="5">The sequence shown here is derived from an EMBL/GenBank/DDBJ whole genome shotgun (WGS) entry which is preliminary data.</text>
</comment>
<evidence type="ECO:0000256" key="3">
    <source>
        <dbReference type="ARBA" id="ARBA00023163"/>
    </source>
</evidence>
<gene>
    <name evidence="5" type="ORF">B5M42_04095</name>
</gene>
<dbReference type="SMART" id="SM00871">
    <property type="entry name" value="AraC_E_bind"/>
    <property type="match status" value="1"/>
</dbReference>
<dbReference type="Pfam" id="PF12833">
    <property type="entry name" value="HTH_18"/>
    <property type="match status" value="1"/>
</dbReference>
<dbReference type="PROSITE" id="PS00041">
    <property type="entry name" value="HTH_ARAC_FAMILY_1"/>
    <property type="match status" value="1"/>
</dbReference>
<dbReference type="PROSITE" id="PS01124">
    <property type="entry name" value="HTH_ARAC_FAMILY_2"/>
    <property type="match status" value="1"/>
</dbReference>
<dbReference type="GO" id="GO:0003700">
    <property type="term" value="F:DNA-binding transcription factor activity"/>
    <property type="evidence" value="ECO:0007669"/>
    <property type="project" value="InterPro"/>
</dbReference>
<dbReference type="PANTHER" id="PTHR47504">
    <property type="entry name" value="RIGHT ORIGIN-BINDING PROTEIN"/>
    <property type="match status" value="1"/>
</dbReference>
<dbReference type="InterPro" id="IPR018060">
    <property type="entry name" value="HTH_AraC"/>
</dbReference>
<protein>
    <submittedName>
        <fullName evidence="5">AraC family transcriptional regulator</fullName>
    </submittedName>
</protein>
<sequence>MRMEWLLRMKDAIDLIESSMEERLDIERIAQVAYSSPFHFQRMFHMLTGMTVADYTRKRKLTLAAQELAMTSAKVIDVALKYGYDSPESFAKAFRKVHGITPSEARRAGVALKAFPRISFQLSVKGDKNMDYRIVDKEAFPVVGRGLTVTCQDGDNLRRIPLFWQECGSDGTVAKLGALSANGLLLGLCLDMQPGRDDFTYMIAAEPGQDSPVDGYETRQVPASTWAVFTARGALPHSIQDLMPRIFQEWFPATGYEHSGAPEMEVYPQGDTTAEDYECEIWIPVVKK</sequence>
<dbReference type="PRINTS" id="PR00032">
    <property type="entry name" value="HTHARAC"/>
</dbReference>
<dbReference type="Gene3D" id="1.10.10.60">
    <property type="entry name" value="Homeodomain-like"/>
    <property type="match status" value="2"/>
</dbReference>
<evidence type="ECO:0000313" key="5">
    <source>
        <dbReference type="EMBL" id="TFE91009.1"/>
    </source>
</evidence>
<dbReference type="AlphaFoldDB" id="A0A4Y8Q978"/>
<dbReference type="Proteomes" id="UP000298246">
    <property type="component" value="Unassembled WGS sequence"/>
</dbReference>
<dbReference type="Pfam" id="PF06445">
    <property type="entry name" value="GyrI-like"/>
    <property type="match status" value="1"/>
</dbReference>
<dbReference type="SMART" id="SM00342">
    <property type="entry name" value="HTH_ARAC"/>
    <property type="match status" value="1"/>
</dbReference>
<name>A0A4Y8Q978_9BACL</name>
<dbReference type="SUPFAM" id="SSF46689">
    <property type="entry name" value="Homeodomain-like"/>
    <property type="match status" value="2"/>
</dbReference>
<dbReference type="InterPro" id="IPR011256">
    <property type="entry name" value="Reg_factor_effector_dom_sf"/>
</dbReference>
<feature type="domain" description="HTH araC/xylS-type" evidence="4">
    <location>
        <begin position="10"/>
        <end position="108"/>
    </location>
</feature>
<evidence type="ECO:0000256" key="1">
    <source>
        <dbReference type="ARBA" id="ARBA00023015"/>
    </source>
</evidence>
<keyword evidence="1" id="KW-0805">Transcription regulation</keyword>
<dbReference type="InterPro" id="IPR020449">
    <property type="entry name" value="Tscrpt_reg_AraC-type_HTH"/>
</dbReference>
<dbReference type="PANTHER" id="PTHR47504:SF5">
    <property type="entry name" value="RIGHT ORIGIN-BINDING PROTEIN"/>
    <property type="match status" value="1"/>
</dbReference>
<dbReference type="InterPro" id="IPR029442">
    <property type="entry name" value="GyrI-like"/>
</dbReference>
<dbReference type="EMBL" id="MYFO01000003">
    <property type="protein sequence ID" value="TFE91009.1"/>
    <property type="molecule type" value="Genomic_DNA"/>
</dbReference>
<dbReference type="InterPro" id="IPR010499">
    <property type="entry name" value="AraC_E-bd"/>
</dbReference>
<proteinExistence type="predicted"/>
<dbReference type="GO" id="GO:0043565">
    <property type="term" value="F:sequence-specific DNA binding"/>
    <property type="evidence" value="ECO:0007669"/>
    <property type="project" value="InterPro"/>
</dbReference>
<dbReference type="Gene3D" id="3.20.80.10">
    <property type="entry name" value="Regulatory factor, effector binding domain"/>
    <property type="match status" value="1"/>
</dbReference>
<reference evidence="5 6" key="1">
    <citation type="submission" date="2017-03" db="EMBL/GenBank/DDBJ databases">
        <title>Isolation of Levoglucosan Utilizing Bacteria.</title>
        <authorList>
            <person name="Arya A.S."/>
        </authorList>
    </citation>
    <scope>NUCLEOTIDE SEQUENCE [LARGE SCALE GENOMIC DNA]</scope>
    <source>
        <strain evidence="5 6">MEC069</strain>
    </source>
</reference>
<dbReference type="InterPro" id="IPR009057">
    <property type="entry name" value="Homeodomain-like_sf"/>
</dbReference>
<keyword evidence="3" id="KW-0804">Transcription</keyword>
<evidence type="ECO:0000313" key="6">
    <source>
        <dbReference type="Proteomes" id="UP000298246"/>
    </source>
</evidence>
<organism evidence="5 6">
    <name type="scientific">Paenibacillus athensensis</name>
    <dbReference type="NCBI Taxonomy" id="1967502"/>
    <lineage>
        <taxon>Bacteria</taxon>
        <taxon>Bacillati</taxon>
        <taxon>Bacillota</taxon>
        <taxon>Bacilli</taxon>
        <taxon>Bacillales</taxon>
        <taxon>Paenibacillaceae</taxon>
        <taxon>Paenibacillus</taxon>
    </lineage>
</organism>
<dbReference type="SUPFAM" id="SSF55136">
    <property type="entry name" value="Probable bacterial effector-binding domain"/>
    <property type="match status" value="1"/>
</dbReference>